<dbReference type="Proteomes" id="UP000235371">
    <property type="component" value="Unassembled WGS sequence"/>
</dbReference>
<proteinExistence type="predicted"/>
<dbReference type="EMBL" id="KZ613774">
    <property type="protein sequence ID" value="PMD63970.1"/>
    <property type="molecule type" value="Genomic_DNA"/>
</dbReference>
<protein>
    <submittedName>
        <fullName evidence="2">Uncharacterized protein</fullName>
    </submittedName>
</protein>
<dbReference type="AlphaFoldDB" id="A0A2J6TLS1"/>
<evidence type="ECO:0000313" key="2">
    <source>
        <dbReference type="EMBL" id="PMD63970.1"/>
    </source>
</evidence>
<evidence type="ECO:0000256" key="1">
    <source>
        <dbReference type="SAM" id="MobiDB-lite"/>
    </source>
</evidence>
<dbReference type="RefSeq" id="XP_024740874.1">
    <property type="nucleotide sequence ID" value="XM_024888326.1"/>
</dbReference>
<organism evidence="2 3">
    <name type="scientific">Hyaloscypha bicolor E</name>
    <dbReference type="NCBI Taxonomy" id="1095630"/>
    <lineage>
        <taxon>Eukaryota</taxon>
        <taxon>Fungi</taxon>
        <taxon>Dikarya</taxon>
        <taxon>Ascomycota</taxon>
        <taxon>Pezizomycotina</taxon>
        <taxon>Leotiomycetes</taxon>
        <taxon>Helotiales</taxon>
        <taxon>Hyaloscyphaceae</taxon>
        <taxon>Hyaloscypha</taxon>
        <taxon>Hyaloscypha bicolor</taxon>
    </lineage>
</organism>
<name>A0A2J6TLS1_9HELO</name>
<keyword evidence="3" id="KW-1185">Reference proteome</keyword>
<dbReference type="GeneID" id="36596402"/>
<sequence length="172" mass="18472">PQIKSTRACNRACNSPLRNKSWGRYSQISQAGHASLATICVRMGVPRTRCDDPDRAGGSNEWADESSTKGPACSADEGTIGRGRGSATPDSRHPPLLPSSRHLGSGLSCTQDRLPRAALFPVGMLSRPRSQPRSQACAQRSAVVRRRGQVTPVLPGRERGRERGGIVGRDSF</sequence>
<feature type="non-terminal residue" evidence="2">
    <location>
        <position position="1"/>
    </location>
</feature>
<feature type="region of interest" description="Disordered" evidence="1">
    <location>
        <begin position="48"/>
        <end position="108"/>
    </location>
</feature>
<accession>A0A2J6TLS1</accession>
<evidence type="ECO:0000313" key="3">
    <source>
        <dbReference type="Proteomes" id="UP000235371"/>
    </source>
</evidence>
<dbReference type="InParanoid" id="A0A2J6TLS1"/>
<feature type="region of interest" description="Disordered" evidence="1">
    <location>
        <begin position="126"/>
        <end position="172"/>
    </location>
</feature>
<gene>
    <name evidence="2" type="ORF">K444DRAFT_714367</name>
</gene>
<feature type="compositionally biased region" description="Polar residues" evidence="1">
    <location>
        <begin position="128"/>
        <end position="138"/>
    </location>
</feature>
<reference evidence="2 3" key="1">
    <citation type="submission" date="2016-04" db="EMBL/GenBank/DDBJ databases">
        <title>A degradative enzymes factory behind the ericoid mycorrhizal symbiosis.</title>
        <authorList>
            <consortium name="DOE Joint Genome Institute"/>
            <person name="Martino E."/>
            <person name="Morin E."/>
            <person name="Grelet G."/>
            <person name="Kuo A."/>
            <person name="Kohler A."/>
            <person name="Daghino S."/>
            <person name="Barry K."/>
            <person name="Choi C."/>
            <person name="Cichocki N."/>
            <person name="Clum A."/>
            <person name="Copeland A."/>
            <person name="Hainaut M."/>
            <person name="Haridas S."/>
            <person name="Labutti K."/>
            <person name="Lindquist E."/>
            <person name="Lipzen A."/>
            <person name="Khouja H.-R."/>
            <person name="Murat C."/>
            <person name="Ohm R."/>
            <person name="Olson A."/>
            <person name="Spatafora J."/>
            <person name="Veneault-Fourrey C."/>
            <person name="Henrissat B."/>
            <person name="Grigoriev I."/>
            <person name="Martin F."/>
            <person name="Perotto S."/>
        </authorList>
    </citation>
    <scope>NUCLEOTIDE SEQUENCE [LARGE SCALE GENOMIC DNA]</scope>
    <source>
        <strain evidence="2 3">E</strain>
    </source>
</reference>